<feature type="compositionally biased region" description="Polar residues" evidence="1">
    <location>
        <begin position="47"/>
        <end position="67"/>
    </location>
</feature>
<evidence type="ECO:0000313" key="2">
    <source>
        <dbReference type="EMBL" id="KAF4713441.1"/>
    </source>
</evidence>
<protein>
    <submittedName>
        <fullName evidence="2">Uncharacterized protein</fullName>
    </submittedName>
</protein>
<feature type="non-terminal residue" evidence="2">
    <location>
        <position position="133"/>
    </location>
</feature>
<comment type="caution">
    <text evidence="2">The sequence shown here is derived from an EMBL/GenBank/DDBJ whole genome shotgun (WGS) entry which is preliminary data.</text>
</comment>
<evidence type="ECO:0000313" key="3">
    <source>
        <dbReference type="Proteomes" id="UP000574390"/>
    </source>
</evidence>
<proteinExistence type="predicted"/>
<sequence length="133" mass="14486">PRESASGGGHGGFGFFPKIRSPNGAEGNPPGSSQVRSLRPSDEEPNLETQLSISDNEIHEWSTTPTEKQGVGIDPDFDAFFVPSNVTWSDLLSPESGVLFTEEPRGLSIDEQLAIEDGGLLDFLDPDKQWKWS</sequence>
<name>A0A7J6QZ80_PEROL</name>
<dbReference type="EMBL" id="JABANM010026149">
    <property type="protein sequence ID" value="KAF4713441.1"/>
    <property type="molecule type" value="Genomic_DNA"/>
</dbReference>
<organism evidence="2 3">
    <name type="scientific">Perkinsus olseni</name>
    <name type="common">Perkinsus atlanticus</name>
    <dbReference type="NCBI Taxonomy" id="32597"/>
    <lineage>
        <taxon>Eukaryota</taxon>
        <taxon>Sar</taxon>
        <taxon>Alveolata</taxon>
        <taxon>Perkinsozoa</taxon>
        <taxon>Perkinsea</taxon>
        <taxon>Perkinsida</taxon>
        <taxon>Perkinsidae</taxon>
        <taxon>Perkinsus</taxon>
    </lineage>
</organism>
<accession>A0A7J6QZ80</accession>
<feature type="region of interest" description="Disordered" evidence="1">
    <location>
        <begin position="1"/>
        <end position="70"/>
    </location>
</feature>
<reference evidence="2 3" key="1">
    <citation type="submission" date="2020-04" db="EMBL/GenBank/DDBJ databases">
        <title>Perkinsus olseni comparative genomics.</title>
        <authorList>
            <person name="Bogema D.R."/>
        </authorList>
    </citation>
    <scope>NUCLEOTIDE SEQUENCE [LARGE SCALE GENOMIC DNA]</scope>
    <source>
        <strain evidence="2">ATCC PRA-205</strain>
    </source>
</reference>
<dbReference type="Proteomes" id="UP000574390">
    <property type="component" value="Unassembled WGS sequence"/>
</dbReference>
<gene>
    <name evidence="2" type="ORF">FOZ62_006484</name>
</gene>
<feature type="compositionally biased region" description="Gly residues" evidence="1">
    <location>
        <begin position="1"/>
        <end position="14"/>
    </location>
</feature>
<evidence type="ECO:0000256" key="1">
    <source>
        <dbReference type="SAM" id="MobiDB-lite"/>
    </source>
</evidence>
<dbReference type="AlphaFoldDB" id="A0A7J6QZ80"/>